<dbReference type="Proteomes" id="UP001597233">
    <property type="component" value="Unassembled WGS sequence"/>
</dbReference>
<sequence length="170" mass="18074">MKKSNIVLLSTALATAIIIPTIVHANSPQISVESQVDSHSTDENVEETGPIFSGDPVTPSIIANNFSGTASGSKQTSSAFVVPINYGHVKLYFLNNSSAATTISVTNIKSGLVYFTKQVDAGSSYTWRSIDNYSNGMQSGDYTVTYRSSSANVNVNYSGFASNNIKEVAN</sequence>
<name>A0ABW4RL58_9BACL</name>
<feature type="chain" id="PRO_5046833545" description="FlgD Ig-like domain-containing protein" evidence="1">
    <location>
        <begin position="26"/>
        <end position="170"/>
    </location>
</feature>
<gene>
    <name evidence="2" type="ORF">ACFSC9_16125</name>
</gene>
<dbReference type="EMBL" id="JBHUEH010000023">
    <property type="protein sequence ID" value="MFD1887019.1"/>
    <property type="molecule type" value="Genomic_DNA"/>
</dbReference>
<evidence type="ECO:0000313" key="2">
    <source>
        <dbReference type="EMBL" id="MFD1887019.1"/>
    </source>
</evidence>
<proteinExistence type="predicted"/>
<evidence type="ECO:0008006" key="4">
    <source>
        <dbReference type="Google" id="ProtNLM"/>
    </source>
</evidence>
<organism evidence="2 3">
    <name type="scientific">Paenibacillus wenxiniae</name>
    <dbReference type="NCBI Taxonomy" id="1636843"/>
    <lineage>
        <taxon>Bacteria</taxon>
        <taxon>Bacillati</taxon>
        <taxon>Bacillota</taxon>
        <taxon>Bacilli</taxon>
        <taxon>Bacillales</taxon>
        <taxon>Paenibacillaceae</taxon>
        <taxon>Paenibacillus</taxon>
    </lineage>
</organism>
<protein>
    <recommendedName>
        <fullName evidence="4">FlgD Ig-like domain-containing protein</fullName>
    </recommendedName>
</protein>
<dbReference type="RefSeq" id="WP_347327264.1">
    <property type="nucleotide sequence ID" value="NZ_JBCGUH010000023.1"/>
</dbReference>
<accession>A0ABW4RL58</accession>
<comment type="caution">
    <text evidence="2">The sequence shown here is derived from an EMBL/GenBank/DDBJ whole genome shotgun (WGS) entry which is preliminary data.</text>
</comment>
<evidence type="ECO:0000256" key="1">
    <source>
        <dbReference type="SAM" id="SignalP"/>
    </source>
</evidence>
<keyword evidence="3" id="KW-1185">Reference proteome</keyword>
<evidence type="ECO:0000313" key="3">
    <source>
        <dbReference type="Proteomes" id="UP001597233"/>
    </source>
</evidence>
<feature type="signal peptide" evidence="1">
    <location>
        <begin position="1"/>
        <end position="25"/>
    </location>
</feature>
<keyword evidence="1" id="KW-0732">Signal</keyword>
<reference evidence="3" key="1">
    <citation type="journal article" date="2019" name="Int. J. Syst. Evol. Microbiol.">
        <title>The Global Catalogue of Microorganisms (GCM) 10K type strain sequencing project: providing services to taxonomists for standard genome sequencing and annotation.</title>
        <authorList>
            <consortium name="The Broad Institute Genomics Platform"/>
            <consortium name="The Broad Institute Genome Sequencing Center for Infectious Disease"/>
            <person name="Wu L."/>
            <person name="Ma J."/>
        </authorList>
    </citation>
    <scope>NUCLEOTIDE SEQUENCE [LARGE SCALE GENOMIC DNA]</scope>
    <source>
        <strain evidence="3">CCUG 54950</strain>
    </source>
</reference>